<protein>
    <submittedName>
        <fullName evidence="1">Uncharacterized protein</fullName>
    </submittedName>
</protein>
<accession>A0A821SK46</accession>
<organism evidence="1 2">
    <name type="scientific">Pieris macdunnoughi</name>
    <dbReference type="NCBI Taxonomy" id="345717"/>
    <lineage>
        <taxon>Eukaryota</taxon>
        <taxon>Metazoa</taxon>
        <taxon>Ecdysozoa</taxon>
        <taxon>Arthropoda</taxon>
        <taxon>Hexapoda</taxon>
        <taxon>Insecta</taxon>
        <taxon>Pterygota</taxon>
        <taxon>Neoptera</taxon>
        <taxon>Endopterygota</taxon>
        <taxon>Lepidoptera</taxon>
        <taxon>Glossata</taxon>
        <taxon>Ditrysia</taxon>
        <taxon>Papilionoidea</taxon>
        <taxon>Pieridae</taxon>
        <taxon>Pierinae</taxon>
        <taxon>Pieris</taxon>
    </lineage>
</organism>
<dbReference type="Proteomes" id="UP000663880">
    <property type="component" value="Unassembled WGS sequence"/>
</dbReference>
<evidence type="ECO:0000313" key="2">
    <source>
        <dbReference type="Proteomes" id="UP000663880"/>
    </source>
</evidence>
<sequence length="132" mass="14704">MIGICKIVDIYFKISRIVFSGDRGPFVSKGPWPAAQNPLSRTAPERKTAQAPFAHKYHEYSSGVAVARARELLNISSFLVNPCCLARPQIYLIACLGLWLTGNSHNRGSNKIKLFSVNDAKELNGRRSMKRV</sequence>
<dbReference type="EMBL" id="CAJOBZ010000018">
    <property type="protein sequence ID" value="CAF4857174.1"/>
    <property type="molecule type" value="Genomic_DNA"/>
</dbReference>
<evidence type="ECO:0000313" key="1">
    <source>
        <dbReference type="EMBL" id="CAF4857174.1"/>
    </source>
</evidence>
<dbReference type="AlphaFoldDB" id="A0A821SK46"/>
<gene>
    <name evidence="1" type="ORF">PMACD_LOCUS7581</name>
</gene>
<reference evidence="1" key="1">
    <citation type="submission" date="2021-02" db="EMBL/GenBank/DDBJ databases">
        <authorList>
            <person name="Steward A R."/>
        </authorList>
    </citation>
    <scope>NUCLEOTIDE SEQUENCE</scope>
</reference>
<proteinExistence type="predicted"/>
<name>A0A821SK46_9NEOP</name>
<keyword evidence="2" id="KW-1185">Reference proteome</keyword>
<comment type="caution">
    <text evidence="1">The sequence shown here is derived from an EMBL/GenBank/DDBJ whole genome shotgun (WGS) entry which is preliminary data.</text>
</comment>